<feature type="binding site" evidence="2">
    <location>
        <position position="151"/>
    </location>
    <ligand>
        <name>ATP</name>
        <dbReference type="ChEBI" id="CHEBI:30616"/>
    </ligand>
</feature>
<dbReference type="PANTHER" id="PTHR13504">
    <property type="entry name" value="FIDO DOMAIN-CONTAINING PROTEIN DDB_G0283145"/>
    <property type="match status" value="1"/>
</dbReference>
<gene>
    <name evidence="5" type="ORF">Dia5BBH33_21890</name>
</gene>
<keyword evidence="6" id="KW-1185">Reference proteome</keyword>
<evidence type="ECO:0000256" key="3">
    <source>
        <dbReference type="SAM" id="Phobius"/>
    </source>
</evidence>
<keyword evidence="3" id="KW-0472">Membrane</keyword>
<dbReference type="InterPro" id="IPR036597">
    <property type="entry name" value="Fido-like_dom_sf"/>
</dbReference>
<dbReference type="RefSeq" id="WP_198419617.1">
    <property type="nucleotide sequence ID" value="NZ_AP019697.1"/>
</dbReference>
<keyword evidence="3" id="KW-1133">Transmembrane helix</keyword>
<evidence type="ECO:0000259" key="4">
    <source>
        <dbReference type="PROSITE" id="PS51459"/>
    </source>
</evidence>
<feature type="transmembrane region" description="Helical" evidence="3">
    <location>
        <begin position="113"/>
        <end position="132"/>
    </location>
</feature>
<dbReference type="GO" id="GO:0005524">
    <property type="term" value="F:ATP binding"/>
    <property type="evidence" value="ECO:0007669"/>
    <property type="project" value="UniProtKB-KW"/>
</dbReference>
<dbReference type="InterPro" id="IPR040198">
    <property type="entry name" value="Fido_containing"/>
</dbReference>
<dbReference type="AlphaFoldDB" id="A0A8D4UWE0"/>
<feature type="binding site" evidence="2">
    <location>
        <begin position="102"/>
        <end position="109"/>
    </location>
    <ligand>
        <name>ATP</name>
        <dbReference type="ChEBI" id="CHEBI:30616"/>
    </ligand>
</feature>
<keyword evidence="2" id="KW-0547">Nucleotide-binding</keyword>
<evidence type="ECO:0000256" key="2">
    <source>
        <dbReference type="PIRSR" id="PIRSR640198-2"/>
    </source>
</evidence>
<dbReference type="InterPro" id="IPR003812">
    <property type="entry name" value="Fido"/>
</dbReference>
<dbReference type="Proteomes" id="UP000320585">
    <property type="component" value="Chromosome"/>
</dbReference>
<keyword evidence="3" id="KW-0812">Transmembrane</keyword>
<dbReference type="SUPFAM" id="SSF140931">
    <property type="entry name" value="Fic-like"/>
    <property type="match status" value="1"/>
</dbReference>
<feature type="domain" description="Fido" evidence="4">
    <location>
        <begin position="14"/>
        <end position="161"/>
    </location>
</feature>
<dbReference type="Pfam" id="PF02661">
    <property type="entry name" value="Fic"/>
    <property type="match status" value="1"/>
</dbReference>
<organism evidence="5 6">
    <name type="scientific">Dialister hominis</name>
    <dbReference type="NCBI Taxonomy" id="2582419"/>
    <lineage>
        <taxon>Bacteria</taxon>
        <taxon>Bacillati</taxon>
        <taxon>Bacillota</taxon>
        <taxon>Negativicutes</taxon>
        <taxon>Veillonellales</taxon>
        <taxon>Veillonellaceae</taxon>
        <taxon>Dialister</taxon>
    </lineage>
</organism>
<accession>A0A8D4UWE0</accession>
<evidence type="ECO:0000256" key="1">
    <source>
        <dbReference type="PIRSR" id="PIRSR640198-1"/>
    </source>
</evidence>
<dbReference type="EMBL" id="AP019697">
    <property type="protein sequence ID" value="BBK26254.1"/>
    <property type="molecule type" value="Genomic_DNA"/>
</dbReference>
<dbReference type="Gene3D" id="1.10.3290.10">
    <property type="entry name" value="Fido-like domain"/>
    <property type="match status" value="1"/>
</dbReference>
<evidence type="ECO:0000313" key="5">
    <source>
        <dbReference type="EMBL" id="BBK26254.1"/>
    </source>
</evidence>
<evidence type="ECO:0000313" key="6">
    <source>
        <dbReference type="Proteomes" id="UP000320585"/>
    </source>
</evidence>
<reference evidence="6" key="1">
    <citation type="submission" date="2019-05" db="EMBL/GenBank/DDBJ databases">
        <title>Complete genome sequencing of Dialister sp. strain 5BBH33.</title>
        <authorList>
            <person name="Sakamoto M."/>
            <person name="Murakami T."/>
            <person name="Mori H."/>
        </authorList>
    </citation>
    <scope>NUCLEOTIDE SEQUENCE [LARGE SCALE GENOMIC DNA]</scope>
    <source>
        <strain evidence="6">5BBH33</strain>
    </source>
</reference>
<feature type="transmembrane region" description="Helical" evidence="3">
    <location>
        <begin position="81"/>
        <end position="101"/>
    </location>
</feature>
<name>A0A8D4UWE0_9FIRM</name>
<dbReference type="PANTHER" id="PTHR13504:SF40">
    <property type="entry name" value="FIDO DOMAIN-CONTAINING PROTEIN"/>
    <property type="match status" value="1"/>
</dbReference>
<dbReference type="GeneID" id="92717373"/>
<feature type="active site" evidence="1">
    <location>
        <position position="98"/>
    </location>
</feature>
<protein>
    <recommendedName>
        <fullName evidence="4">Fido domain-containing protein</fullName>
    </recommendedName>
</protein>
<keyword evidence="2" id="KW-0067">ATP-binding</keyword>
<proteinExistence type="predicted"/>
<dbReference type="PROSITE" id="PS51459">
    <property type="entry name" value="FIDO"/>
    <property type="match status" value="1"/>
</dbReference>
<sequence>MTDTEIDFNTCQDIRNFFDDFAHKEISKENPNRQLDGEIFRKDPVEIASAAGKTIHQGLFPESVIISTMNEALKILHREDILVLVRLGLFHYFFAYIHPFYDGNGRTDRFITSYFLGKFFQTIPALRLSVYIQKNKKKYYDLFSEADSEINRGDLTPFIIGFLEIIHGTVLDTIGLLRRKNDQLNKYKNQIEKLGLEDELLSGMYYILLQAALFYGQGVSISDLMQITGKSRGTMQKRMEKIPEEHMLITKVGKVNYYKLNLKLFSSNRS</sequence>
<feature type="binding site" evidence="2">
    <location>
        <begin position="139"/>
        <end position="140"/>
    </location>
    <ligand>
        <name>ATP</name>
        <dbReference type="ChEBI" id="CHEBI:30616"/>
    </ligand>
</feature>
<dbReference type="KEGG" id="dho:Dia5BBH33_21890"/>